<dbReference type="PANTHER" id="PTHR37984">
    <property type="entry name" value="PROTEIN CBG26694"/>
    <property type="match status" value="1"/>
</dbReference>
<sequence>MDSSNVQPALNWPQPKNVKALQYLLRFANFYCHFIKNYFKKITGLTSLLKKDSPFIFNEESLSRFQIHKKAFSTTPILSHFNPSLHPVVETDASYYALGAFVSQMNDSGKHPIAFYSHKLLPAELNY</sequence>
<accession>A0A9Q3KRC1</accession>
<gene>
    <name evidence="3" type="ORF">O181_124911</name>
</gene>
<dbReference type="InterPro" id="IPR041577">
    <property type="entry name" value="RT_RNaseH_2"/>
</dbReference>
<dbReference type="Proteomes" id="UP000765509">
    <property type="component" value="Unassembled WGS sequence"/>
</dbReference>
<feature type="domain" description="Reverse transcriptase/retrotransposon-derived protein RNase H-like" evidence="2">
    <location>
        <begin position="58"/>
        <end position="127"/>
    </location>
</feature>
<reference evidence="3" key="1">
    <citation type="submission" date="2021-03" db="EMBL/GenBank/DDBJ databases">
        <title>Draft genome sequence of rust myrtle Austropuccinia psidii MF-1, a brazilian biotype.</title>
        <authorList>
            <person name="Quecine M.C."/>
            <person name="Pachon D.M.R."/>
            <person name="Bonatelli M.L."/>
            <person name="Correr F.H."/>
            <person name="Franceschini L.M."/>
            <person name="Leite T.F."/>
            <person name="Margarido G.R.A."/>
            <person name="Almeida C.A."/>
            <person name="Ferrarezi J.A."/>
            <person name="Labate C.A."/>
        </authorList>
    </citation>
    <scope>NUCLEOTIDE SEQUENCE</scope>
    <source>
        <strain evidence="3">MF-1</strain>
    </source>
</reference>
<dbReference type="PANTHER" id="PTHR37984:SF5">
    <property type="entry name" value="PROTEIN NYNRIN-LIKE"/>
    <property type="match status" value="1"/>
</dbReference>
<evidence type="ECO:0000259" key="2">
    <source>
        <dbReference type="Pfam" id="PF17919"/>
    </source>
</evidence>
<dbReference type="InterPro" id="IPR043502">
    <property type="entry name" value="DNA/RNA_pol_sf"/>
</dbReference>
<comment type="caution">
    <text evidence="3">The sequence shown here is derived from an EMBL/GenBank/DDBJ whole genome shotgun (WGS) entry which is preliminary data.</text>
</comment>
<name>A0A9Q3KRC1_9BASI</name>
<dbReference type="EMBL" id="AVOT02120172">
    <property type="protein sequence ID" value="MBW0585196.1"/>
    <property type="molecule type" value="Genomic_DNA"/>
</dbReference>
<dbReference type="InterPro" id="IPR050951">
    <property type="entry name" value="Retrovirus_Pol_polyprotein"/>
</dbReference>
<dbReference type="GO" id="GO:0003824">
    <property type="term" value="F:catalytic activity"/>
    <property type="evidence" value="ECO:0007669"/>
    <property type="project" value="UniProtKB-KW"/>
</dbReference>
<organism evidence="3 4">
    <name type="scientific">Austropuccinia psidii MF-1</name>
    <dbReference type="NCBI Taxonomy" id="1389203"/>
    <lineage>
        <taxon>Eukaryota</taxon>
        <taxon>Fungi</taxon>
        <taxon>Dikarya</taxon>
        <taxon>Basidiomycota</taxon>
        <taxon>Pucciniomycotina</taxon>
        <taxon>Pucciniomycetes</taxon>
        <taxon>Pucciniales</taxon>
        <taxon>Sphaerophragmiaceae</taxon>
        <taxon>Austropuccinia</taxon>
    </lineage>
</organism>
<dbReference type="AlphaFoldDB" id="A0A9Q3KRC1"/>
<dbReference type="Gene3D" id="3.30.70.270">
    <property type="match status" value="1"/>
</dbReference>
<proteinExistence type="predicted"/>
<dbReference type="Pfam" id="PF17919">
    <property type="entry name" value="RT_RNaseH_2"/>
    <property type="match status" value="1"/>
</dbReference>
<evidence type="ECO:0000313" key="3">
    <source>
        <dbReference type="EMBL" id="MBW0585196.1"/>
    </source>
</evidence>
<protein>
    <recommendedName>
        <fullName evidence="2">Reverse transcriptase/retrotransposon-derived protein RNase H-like domain-containing protein</fullName>
    </recommendedName>
</protein>
<dbReference type="InterPro" id="IPR043128">
    <property type="entry name" value="Rev_trsase/Diguanyl_cyclase"/>
</dbReference>
<keyword evidence="1" id="KW-0511">Multifunctional enzyme</keyword>
<evidence type="ECO:0000313" key="4">
    <source>
        <dbReference type="Proteomes" id="UP000765509"/>
    </source>
</evidence>
<dbReference type="FunFam" id="3.30.70.270:FF:000020">
    <property type="entry name" value="Transposon Tf2-6 polyprotein-like Protein"/>
    <property type="match status" value="1"/>
</dbReference>
<dbReference type="SUPFAM" id="SSF56672">
    <property type="entry name" value="DNA/RNA polymerases"/>
    <property type="match status" value="1"/>
</dbReference>
<keyword evidence="4" id="KW-1185">Reference proteome</keyword>
<evidence type="ECO:0000256" key="1">
    <source>
        <dbReference type="ARBA" id="ARBA00023268"/>
    </source>
</evidence>
<dbReference type="OrthoDB" id="41323at2759"/>